<keyword evidence="1" id="KW-0732">Signal</keyword>
<gene>
    <name evidence="2" type="ORF">LECACI_7A006876</name>
</gene>
<dbReference type="EMBL" id="CAVMBE010000052">
    <property type="protein sequence ID" value="CAK4031718.1"/>
    <property type="molecule type" value="Genomic_DNA"/>
</dbReference>
<comment type="caution">
    <text evidence="2">The sequence shown here is derived from an EMBL/GenBank/DDBJ whole genome shotgun (WGS) entry which is preliminary data.</text>
</comment>
<dbReference type="InterPro" id="IPR052820">
    <property type="entry name" value="PhiA_domain"/>
</dbReference>
<dbReference type="PANTHER" id="PTHR42047">
    <property type="entry name" value="PROTEIN, PUTATIVE (AFU_ORTHOLOGUE AFUA_6G03560)-RELATED"/>
    <property type="match status" value="1"/>
</dbReference>
<dbReference type="Proteomes" id="UP001296104">
    <property type="component" value="Unassembled WGS sequence"/>
</dbReference>
<name>A0AAI9ECY3_9PEZI</name>
<organism evidence="2 3">
    <name type="scientific">Lecanosticta acicola</name>
    <dbReference type="NCBI Taxonomy" id="111012"/>
    <lineage>
        <taxon>Eukaryota</taxon>
        <taxon>Fungi</taxon>
        <taxon>Dikarya</taxon>
        <taxon>Ascomycota</taxon>
        <taxon>Pezizomycotina</taxon>
        <taxon>Dothideomycetes</taxon>
        <taxon>Dothideomycetidae</taxon>
        <taxon>Mycosphaerellales</taxon>
        <taxon>Mycosphaerellaceae</taxon>
        <taxon>Lecanosticta</taxon>
    </lineage>
</organism>
<evidence type="ECO:0000313" key="2">
    <source>
        <dbReference type="EMBL" id="CAK4031718.1"/>
    </source>
</evidence>
<protein>
    <submittedName>
        <fullName evidence="2">Uncharacterized protein</fullName>
    </submittedName>
</protein>
<dbReference type="PANTHER" id="PTHR42047:SF1">
    <property type="entry name" value="PROTEIN, PUTATIVE (AFU_ORTHOLOGUE AFUA_6G03560)-RELATED"/>
    <property type="match status" value="1"/>
</dbReference>
<reference evidence="2" key="1">
    <citation type="submission" date="2023-11" db="EMBL/GenBank/DDBJ databases">
        <authorList>
            <person name="Alioto T."/>
            <person name="Alioto T."/>
            <person name="Gomez Garrido J."/>
        </authorList>
    </citation>
    <scope>NUCLEOTIDE SEQUENCE</scope>
</reference>
<evidence type="ECO:0000313" key="3">
    <source>
        <dbReference type="Proteomes" id="UP001296104"/>
    </source>
</evidence>
<keyword evidence="3" id="KW-1185">Reference proteome</keyword>
<sequence>MKSFPALAGITLASTTIINLVLAASSNTTGVFDQTFTLIAARSASPIHLQAINATGGGLWIGKPQATYCPNATAEGIPIPCPQSSQTIFTGPDEETHGIALDVDVPGGQMLYIDPTCGAVRYTTAHSEEEPAGALTGGWTLDQLASFGELAYVNGTVFCPETGSVQDPDLKTAWQMFAALDGLNFTNCLGADLLTTNATGPGAWEYSA</sequence>
<evidence type="ECO:0000256" key="1">
    <source>
        <dbReference type="SAM" id="SignalP"/>
    </source>
</evidence>
<accession>A0AAI9ECY3</accession>
<proteinExistence type="predicted"/>
<dbReference type="AlphaFoldDB" id="A0AAI9ECY3"/>
<feature type="chain" id="PRO_5042473220" evidence="1">
    <location>
        <begin position="24"/>
        <end position="208"/>
    </location>
</feature>
<feature type="signal peptide" evidence="1">
    <location>
        <begin position="1"/>
        <end position="23"/>
    </location>
</feature>